<feature type="chain" id="PRO_5035260031" description="Cadherin domain-containing protein" evidence="2">
    <location>
        <begin position="23"/>
        <end position="1348"/>
    </location>
</feature>
<comment type="caution">
    <text evidence="3">The sequence shown here is derived from an EMBL/GenBank/DDBJ whole genome shotgun (WGS) entry which is preliminary data.</text>
</comment>
<keyword evidence="4" id="KW-1185">Reference proteome</keyword>
<dbReference type="OrthoDB" id="327661at2759"/>
<feature type="transmembrane region" description="Helical" evidence="1">
    <location>
        <begin position="1027"/>
        <end position="1052"/>
    </location>
</feature>
<gene>
    <name evidence="3" type="ORF">FGO68_gene6081</name>
</gene>
<organism evidence="3 4">
    <name type="scientific">Halteria grandinella</name>
    <dbReference type="NCBI Taxonomy" id="5974"/>
    <lineage>
        <taxon>Eukaryota</taxon>
        <taxon>Sar</taxon>
        <taxon>Alveolata</taxon>
        <taxon>Ciliophora</taxon>
        <taxon>Intramacronucleata</taxon>
        <taxon>Spirotrichea</taxon>
        <taxon>Stichotrichia</taxon>
        <taxon>Sporadotrichida</taxon>
        <taxon>Halteriidae</taxon>
        <taxon>Halteria</taxon>
    </lineage>
</organism>
<dbReference type="EMBL" id="RRYP01001018">
    <property type="protein sequence ID" value="TNV86521.1"/>
    <property type="molecule type" value="Genomic_DNA"/>
</dbReference>
<feature type="transmembrane region" description="Helical" evidence="1">
    <location>
        <begin position="1188"/>
        <end position="1208"/>
    </location>
</feature>
<proteinExistence type="predicted"/>
<evidence type="ECO:0000256" key="2">
    <source>
        <dbReference type="SAM" id="SignalP"/>
    </source>
</evidence>
<keyword evidence="1" id="KW-0812">Transmembrane</keyword>
<keyword evidence="1" id="KW-0472">Membrane</keyword>
<evidence type="ECO:0000313" key="3">
    <source>
        <dbReference type="EMBL" id="TNV86521.1"/>
    </source>
</evidence>
<keyword evidence="2" id="KW-0732">Signal</keyword>
<feature type="transmembrane region" description="Helical" evidence="1">
    <location>
        <begin position="1115"/>
        <end position="1137"/>
    </location>
</feature>
<dbReference type="Proteomes" id="UP000785679">
    <property type="component" value="Unassembled WGS sequence"/>
</dbReference>
<feature type="transmembrane region" description="Helical" evidence="1">
    <location>
        <begin position="1220"/>
        <end position="1240"/>
    </location>
</feature>
<protein>
    <recommendedName>
        <fullName evidence="5">Cadherin domain-containing protein</fullName>
    </recommendedName>
</protein>
<feature type="transmembrane region" description="Helical" evidence="1">
    <location>
        <begin position="1163"/>
        <end position="1182"/>
    </location>
</feature>
<feature type="signal peptide" evidence="2">
    <location>
        <begin position="1"/>
        <end position="22"/>
    </location>
</feature>
<reference evidence="3" key="1">
    <citation type="submission" date="2019-06" db="EMBL/GenBank/DDBJ databases">
        <authorList>
            <person name="Zheng W."/>
        </authorList>
    </citation>
    <scope>NUCLEOTIDE SEQUENCE</scope>
    <source>
        <strain evidence="3">QDHG01</strain>
    </source>
</reference>
<feature type="transmembrane region" description="Helical" evidence="1">
    <location>
        <begin position="927"/>
        <end position="949"/>
    </location>
</feature>
<accession>A0A8J8P331</accession>
<evidence type="ECO:0000313" key="4">
    <source>
        <dbReference type="Proteomes" id="UP000785679"/>
    </source>
</evidence>
<name>A0A8J8P331_HALGN</name>
<feature type="transmembrane region" description="Helical" evidence="1">
    <location>
        <begin position="961"/>
        <end position="985"/>
    </location>
</feature>
<sequence>MANQRPLTNMVILLYIARISLQSQAPFPKIIGGTNSMTFLEHLDHEPVSGYLVTSGETYDQGVRGDTLGGGSYYPLIVTYGPPQYSYAWGKVFMSMVNDEFDGVKINSQGTRLVVANCKTTRYLIVFDTSNGNLISVTKLTASNYYDYFTKNLLLLDNGQIILGDANQIIKITVSPASASSYFLSSYNIVAVHTNIAQSHIHAFSFGTSICMVTIMNTANFASIYQLQAQCTSSSRTFQACSFEASTDEDTIIFQSSTQLVRLQSKYSTSLFTRSTLKDTSNPSLEARGIYCQSNNMVYSLMFGAYQSVTNSLFIAEVNFGTQMITYTKYLYQISGNLFHGILYDIDKFFIVYFGSQSIKISSSSSFSIGLVDQGVIWSSTQTCQSLDKLQFASVSMTPNSFTTTATSLSYTSAPFTVVDFLSSLAAPLNIVSSTFEGRFASNCQLIYTALSSLQLTNTFSFIIGDSPQTYPITPFTAIKTTTAVADPPNFAYSLKSYNGGGLITVSLTAGDITVSSGSMIAGTYTIVVEGELQDSQTITASFTLVQITNAPPQFVQISGSAIQDVSAFLEEIIDYELPAIVDPDFSQILTVSLMDTSGTAFPSFVDFTDPTHQIIRIQPSLATPVANYTVLVQISDEIDITTYSLKIIVKQPSIQKAFSVSNIGPPIFNEPIQPIVLEMGKSSKLNLPLISDPDGDQVDITAVLKDSRAFIVFNNILKSLSFSPTPETATKATYEIILVLTDINEKPMQTKYPITIQINGVATKNIPINVTEISQKEESDSKQKSNKFYSCDIRIIQIDKFGMLYLKITSSSLVAAETIAQSLNETDLDVRITSIDNKMVQIKIQEVLERNQLAIQLELETKDEISSGIELDQLTVKVVNSLSKKIELGYALLPKGVLDRRKVPVQYSENQQKLAALVESTEKPTMITVLTLNIFIQIFFGSALHLIWGMMNDLSFIIQLSMVSLQIPGIASSIQSILLSIIYMDLLMTEQWLDPILDKLLSPEEADDNTAVNDFLYAQGFKSKLLIYNLGSTMIFLAILICVLCITALTFQLRTTSTIAQKVYSYLSSRLLWGGTIRFVIQQFQPLIMSSIINISSFSFTEIYSKSSGMKFSFSLAVIIATLLLISIAAFIFIIYKGRAQERQNHPLIEGLLINKGRISPYWTVLTIIRWLILAVVLILLTDHPGFQLLIILPLSIASTIAQAIVAPQAKKLERWTSLFNEIMASIYTYTLIGLALATEMDDKNALGLALLFITLTTLIVNLMKPVIQVGSVCLGKCKARCKKGSDKVMSLSQKKYEVQIENDPPTNFHIPIKQKTTFQYGNYVRRMPIRTNQSLHEDLTLSDLQQ</sequence>
<keyword evidence="1" id="KW-1133">Transmembrane helix</keyword>
<evidence type="ECO:0000256" key="1">
    <source>
        <dbReference type="SAM" id="Phobius"/>
    </source>
</evidence>
<evidence type="ECO:0008006" key="5">
    <source>
        <dbReference type="Google" id="ProtNLM"/>
    </source>
</evidence>